<evidence type="ECO:0000313" key="2">
    <source>
        <dbReference type="Proteomes" id="UP001149079"/>
    </source>
</evidence>
<organism evidence="1 2">
    <name type="scientific">Penicillium bovifimosum</name>
    <dbReference type="NCBI Taxonomy" id="126998"/>
    <lineage>
        <taxon>Eukaryota</taxon>
        <taxon>Fungi</taxon>
        <taxon>Dikarya</taxon>
        <taxon>Ascomycota</taxon>
        <taxon>Pezizomycotina</taxon>
        <taxon>Eurotiomycetes</taxon>
        <taxon>Eurotiomycetidae</taxon>
        <taxon>Eurotiales</taxon>
        <taxon>Aspergillaceae</taxon>
        <taxon>Penicillium</taxon>
    </lineage>
</organism>
<protein>
    <submittedName>
        <fullName evidence="1">FMN-binding split barrel-related protein</fullName>
    </submittedName>
</protein>
<dbReference type="RefSeq" id="XP_056524398.1">
    <property type="nucleotide sequence ID" value="XM_056662285.1"/>
</dbReference>
<dbReference type="EMBL" id="JAPQKL010000002">
    <property type="protein sequence ID" value="KAJ5142754.1"/>
    <property type="molecule type" value="Genomic_DNA"/>
</dbReference>
<keyword evidence="2" id="KW-1185">Reference proteome</keyword>
<comment type="caution">
    <text evidence="1">The sequence shown here is derived from an EMBL/GenBank/DDBJ whole genome shotgun (WGS) entry which is preliminary data.</text>
</comment>
<dbReference type="GeneID" id="81401455"/>
<sequence length="90" mass="10263">MFFPDCKEKLSQLESSGHAIEAWHIKATAYSIEDLKRENEQQEEASRADIYNSLRVKGGNGQDVEGWTWENAITKYFANHSPVARDMCSP</sequence>
<gene>
    <name evidence="1" type="ORF">N7515_001541</name>
</gene>
<reference evidence="1" key="1">
    <citation type="submission" date="2022-11" db="EMBL/GenBank/DDBJ databases">
        <authorList>
            <person name="Petersen C."/>
        </authorList>
    </citation>
    <scope>NUCLEOTIDE SEQUENCE</scope>
    <source>
        <strain evidence="1">IBT 22155</strain>
    </source>
</reference>
<evidence type="ECO:0000313" key="1">
    <source>
        <dbReference type="EMBL" id="KAJ5142754.1"/>
    </source>
</evidence>
<proteinExistence type="predicted"/>
<accession>A0A9W9L8T9</accession>
<reference evidence="1" key="2">
    <citation type="journal article" date="2023" name="IMA Fungus">
        <title>Comparative genomic study of the Penicillium genus elucidates a diverse pangenome and 15 lateral gene transfer events.</title>
        <authorList>
            <person name="Petersen C."/>
            <person name="Sorensen T."/>
            <person name="Nielsen M.R."/>
            <person name="Sondergaard T.E."/>
            <person name="Sorensen J.L."/>
            <person name="Fitzpatrick D.A."/>
            <person name="Frisvad J.C."/>
            <person name="Nielsen K.L."/>
        </authorList>
    </citation>
    <scope>NUCLEOTIDE SEQUENCE</scope>
    <source>
        <strain evidence="1">IBT 22155</strain>
    </source>
</reference>
<dbReference type="OrthoDB" id="5394411at2759"/>
<dbReference type="Proteomes" id="UP001149079">
    <property type="component" value="Unassembled WGS sequence"/>
</dbReference>
<name>A0A9W9L8T9_9EURO</name>
<dbReference type="AlphaFoldDB" id="A0A9W9L8T9"/>